<dbReference type="GO" id="GO:0000139">
    <property type="term" value="C:Golgi membrane"/>
    <property type="evidence" value="ECO:0007669"/>
    <property type="project" value="UniProtKB-SubCell"/>
</dbReference>
<evidence type="ECO:0000256" key="3">
    <source>
        <dbReference type="ARBA" id="ARBA00009105"/>
    </source>
</evidence>
<keyword evidence="12" id="KW-1185">Reference proteome</keyword>
<dbReference type="PANTHER" id="PTHR31646:SF1">
    <property type="entry name" value="ALPHA-1,2-MANNOSYLTRANSFERASE MNN2"/>
    <property type="match status" value="1"/>
</dbReference>
<dbReference type="Proteomes" id="UP000054321">
    <property type="component" value="Unassembled WGS sequence"/>
</dbReference>
<dbReference type="Pfam" id="PF11051">
    <property type="entry name" value="Mannosyl_trans3"/>
    <property type="match status" value="2"/>
</dbReference>
<dbReference type="InParanoid" id="A0A0C3CEH8"/>
<evidence type="ECO:0000256" key="5">
    <source>
        <dbReference type="ARBA" id="ARBA00022692"/>
    </source>
</evidence>
<comment type="pathway">
    <text evidence="2">Protein modification; protein glycosylation.</text>
</comment>
<dbReference type="STRING" id="913774.A0A0C3CEH8"/>
<evidence type="ECO:0000256" key="10">
    <source>
        <dbReference type="SAM" id="Phobius"/>
    </source>
</evidence>
<sequence>MRNFVAAALCVRYKKPLLISVLGFVVVAVLYSWVILDSSFLTYSGSKLPKLSEWLGSGQAGMAGEKSDGKLSADASFSARQQLGSDIQRLFVDYEPSADAVNQTFLEKWPTMVGFQLDKKFNYDEVANASTNFFVDDEASESFKKQQQELMNAIPSWASVSKAFSGRGVVICAGSYDLSRIWPNVALMMRSLGSSLPIEVWTKDEEEYSRTLPMANQLRTELGMTISVHALSDYMSIVWAFVSVTEIYKVKALSLLLSSFEEAILFDSDSVPVMDPEVLFDSEEGKSGLIQWPDFWTNSLSKVMHDAYDVDYSFTRTCESGQVMIDKKKQFEPLVMTSYFNWWGPTFFYKLINLDGMGAGDKDTFWVGSAVYHRDYHVVGRALELITAKKHNGSLWKEAGGVFNGAMGQFNPINTSEIFTMHLHAPKINLQAAELYGQYDLQFFLPEEKQNVSYAKGALWLETHLWENLQWVECESVHRNLTSNACEGVKERVISLREALGE</sequence>
<evidence type="ECO:0000313" key="11">
    <source>
        <dbReference type="EMBL" id="KIM97343.1"/>
    </source>
</evidence>
<dbReference type="HOGENOM" id="CLU_543008_0_0_1"/>
<dbReference type="PANTHER" id="PTHR31646">
    <property type="entry name" value="ALPHA-1,2-MANNOSYLTRANSFERASE MNN2"/>
    <property type="match status" value="1"/>
</dbReference>
<keyword evidence="7 10" id="KW-1133">Transmembrane helix</keyword>
<keyword evidence="8" id="KW-0333">Golgi apparatus</keyword>
<evidence type="ECO:0000256" key="8">
    <source>
        <dbReference type="ARBA" id="ARBA00023034"/>
    </source>
</evidence>
<proteinExistence type="inferred from homology"/>
<keyword evidence="6" id="KW-0735">Signal-anchor</keyword>
<reference evidence="11 12" key="1">
    <citation type="submission" date="2014-04" db="EMBL/GenBank/DDBJ databases">
        <authorList>
            <consortium name="DOE Joint Genome Institute"/>
            <person name="Kuo A."/>
            <person name="Martino E."/>
            <person name="Perotto S."/>
            <person name="Kohler A."/>
            <person name="Nagy L.G."/>
            <person name="Floudas D."/>
            <person name="Copeland A."/>
            <person name="Barry K.W."/>
            <person name="Cichocki N."/>
            <person name="Veneault-Fourrey C."/>
            <person name="LaButti K."/>
            <person name="Lindquist E.A."/>
            <person name="Lipzen A."/>
            <person name="Lundell T."/>
            <person name="Morin E."/>
            <person name="Murat C."/>
            <person name="Sun H."/>
            <person name="Tunlid A."/>
            <person name="Henrissat B."/>
            <person name="Grigoriev I.V."/>
            <person name="Hibbett D.S."/>
            <person name="Martin F."/>
            <person name="Nordberg H.P."/>
            <person name="Cantor M.N."/>
            <person name="Hua S.X."/>
        </authorList>
    </citation>
    <scope>NUCLEOTIDE SEQUENCE [LARGE SCALE GENOMIC DNA]</scope>
    <source>
        <strain evidence="11 12">Zn</strain>
    </source>
</reference>
<keyword evidence="9 10" id="KW-0472">Membrane</keyword>
<feature type="transmembrane region" description="Helical" evidence="10">
    <location>
        <begin position="17"/>
        <end position="36"/>
    </location>
</feature>
<evidence type="ECO:0000256" key="2">
    <source>
        <dbReference type="ARBA" id="ARBA00004922"/>
    </source>
</evidence>
<keyword evidence="4 11" id="KW-0808">Transferase</keyword>
<evidence type="ECO:0000256" key="7">
    <source>
        <dbReference type="ARBA" id="ARBA00022989"/>
    </source>
</evidence>
<evidence type="ECO:0000256" key="6">
    <source>
        <dbReference type="ARBA" id="ARBA00022968"/>
    </source>
</evidence>
<keyword evidence="5 10" id="KW-0812">Transmembrane</keyword>
<gene>
    <name evidence="11" type="ORF">OIDMADRAFT_182675</name>
</gene>
<dbReference type="InterPro" id="IPR029044">
    <property type="entry name" value="Nucleotide-diphossugar_trans"/>
</dbReference>
<dbReference type="InterPro" id="IPR022751">
    <property type="entry name" value="Alpha_mannosyltransferase"/>
</dbReference>
<evidence type="ECO:0000256" key="4">
    <source>
        <dbReference type="ARBA" id="ARBA00022679"/>
    </source>
</evidence>
<comment type="similarity">
    <text evidence="3">Belongs to the MNN1/MNT family.</text>
</comment>
<evidence type="ECO:0000256" key="9">
    <source>
        <dbReference type="ARBA" id="ARBA00023136"/>
    </source>
</evidence>
<evidence type="ECO:0000256" key="1">
    <source>
        <dbReference type="ARBA" id="ARBA00004323"/>
    </source>
</evidence>
<dbReference type="GO" id="GO:0046354">
    <property type="term" value="P:mannan biosynthetic process"/>
    <property type="evidence" value="ECO:0007669"/>
    <property type="project" value="TreeGrafter"/>
</dbReference>
<organism evidence="11 12">
    <name type="scientific">Oidiodendron maius (strain Zn)</name>
    <dbReference type="NCBI Taxonomy" id="913774"/>
    <lineage>
        <taxon>Eukaryota</taxon>
        <taxon>Fungi</taxon>
        <taxon>Dikarya</taxon>
        <taxon>Ascomycota</taxon>
        <taxon>Pezizomycotina</taxon>
        <taxon>Leotiomycetes</taxon>
        <taxon>Leotiomycetes incertae sedis</taxon>
        <taxon>Myxotrichaceae</taxon>
        <taxon>Oidiodendron</taxon>
    </lineage>
</organism>
<name>A0A0C3CEH8_OIDMZ</name>
<dbReference type="GO" id="GO:0000026">
    <property type="term" value="F:alpha-1,2-mannosyltransferase activity"/>
    <property type="evidence" value="ECO:0007669"/>
    <property type="project" value="TreeGrafter"/>
</dbReference>
<evidence type="ECO:0000313" key="12">
    <source>
        <dbReference type="Proteomes" id="UP000054321"/>
    </source>
</evidence>
<protein>
    <submittedName>
        <fullName evidence="11">Glycosyltransferase family 71 protein</fullName>
    </submittedName>
</protein>
<dbReference type="SUPFAM" id="SSF53448">
    <property type="entry name" value="Nucleotide-diphospho-sugar transferases"/>
    <property type="match status" value="1"/>
</dbReference>
<accession>A0A0C3CEH8</accession>
<dbReference type="EMBL" id="KN832882">
    <property type="protein sequence ID" value="KIM97343.1"/>
    <property type="molecule type" value="Genomic_DNA"/>
</dbReference>
<dbReference type="OrthoDB" id="430354at2759"/>
<comment type="subcellular location">
    <subcellularLocation>
        <location evidence="1">Golgi apparatus membrane</location>
        <topology evidence="1">Single-pass type II membrane protein</topology>
    </subcellularLocation>
</comment>
<dbReference type="AlphaFoldDB" id="A0A0C3CEH8"/>
<reference evidence="12" key="2">
    <citation type="submission" date="2015-01" db="EMBL/GenBank/DDBJ databases">
        <title>Evolutionary Origins and Diversification of the Mycorrhizal Mutualists.</title>
        <authorList>
            <consortium name="DOE Joint Genome Institute"/>
            <consortium name="Mycorrhizal Genomics Consortium"/>
            <person name="Kohler A."/>
            <person name="Kuo A."/>
            <person name="Nagy L.G."/>
            <person name="Floudas D."/>
            <person name="Copeland A."/>
            <person name="Barry K.W."/>
            <person name="Cichocki N."/>
            <person name="Veneault-Fourrey C."/>
            <person name="LaButti K."/>
            <person name="Lindquist E.A."/>
            <person name="Lipzen A."/>
            <person name="Lundell T."/>
            <person name="Morin E."/>
            <person name="Murat C."/>
            <person name="Riley R."/>
            <person name="Ohm R."/>
            <person name="Sun H."/>
            <person name="Tunlid A."/>
            <person name="Henrissat B."/>
            <person name="Grigoriev I.V."/>
            <person name="Hibbett D.S."/>
            <person name="Martin F."/>
        </authorList>
    </citation>
    <scope>NUCLEOTIDE SEQUENCE [LARGE SCALE GENOMIC DNA]</scope>
    <source>
        <strain evidence="12">Zn</strain>
    </source>
</reference>